<dbReference type="Gene3D" id="3.40.50.300">
    <property type="entry name" value="P-loop containing nucleotide triphosphate hydrolases"/>
    <property type="match status" value="1"/>
</dbReference>
<proteinExistence type="predicted"/>
<evidence type="ECO:0000313" key="2">
    <source>
        <dbReference type="Proteomes" id="UP000001784"/>
    </source>
</evidence>
<sequence length="396" mass="43463">MNITDTLLAAWPGNLKADGTFTCPSCGRATLTVDADTAHCPSEGRSFDVGTLLGLLQRARGNGSEPNQEAPPEQPDPVCFQDAILDADAFVSLQLPEKKSYLHPWINEQSIVFIVGWRGVGKSGFILGALDAVTKGKPFGPWTPGEPVNCLYLDGEMATVDVQKRLREMGTAGRKSRLLVYSDAYAYSLRLPKANLLDEKWRDGFKKSLLDLDVKIVVIDNLASVTGGIDENSKEAWDPIGAWLLQLRFAGITTILIHHEGKTGQQRGTSGREDHADVCISLKKPHDYLAEQGARFIASFTKSRIPTEHLPLIADTEFQLMNTIGDTQEWTWKSAQQATKMQILKNLDEGMCQTDVADLLKVSKGQVSKVRAAAIKAHWMTEKNKLTQLGFGALEG</sequence>
<dbReference type="InterPro" id="IPR027417">
    <property type="entry name" value="P-loop_NTPase"/>
</dbReference>
<organism evidence="1 2">
    <name type="scientific">Syntrophobacter fumaroxidans (strain DSM 10017 / MPOB)</name>
    <dbReference type="NCBI Taxonomy" id="335543"/>
    <lineage>
        <taxon>Bacteria</taxon>
        <taxon>Pseudomonadati</taxon>
        <taxon>Thermodesulfobacteriota</taxon>
        <taxon>Syntrophobacteria</taxon>
        <taxon>Syntrophobacterales</taxon>
        <taxon>Syntrophobacteraceae</taxon>
        <taxon>Syntrophobacter</taxon>
    </lineage>
</organism>
<dbReference type="SUPFAM" id="SSF52540">
    <property type="entry name" value="P-loop containing nucleoside triphosphate hydrolases"/>
    <property type="match status" value="1"/>
</dbReference>
<dbReference type="AlphaFoldDB" id="A0LQG1"/>
<dbReference type="EMBL" id="CP000478">
    <property type="protein sequence ID" value="ABK19663.1"/>
    <property type="molecule type" value="Genomic_DNA"/>
</dbReference>
<protein>
    <submittedName>
        <fullName evidence="1">Uncharacterized protein</fullName>
    </submittedName>
</protein>
<evidence type="ECO:0000313" key="1">
    <source>
        <dbReference type="EMBL" id="ABK19663.1"/>
    </source>
</evidence>
<dbReference type="RefSeq" id="WP_011700778.1">
    <property type="nucleotide sequence ID" value="NC_008554.1"/>
</dbReference>
<dbReference type="Proteomes" id="UP000001784">
    <property type="component" value="Chromosome"/>
</dbReference>
<dbReference type="eggNOG" id="COG0467">
    <property type="taxonomic scope" value="Bacteria"/>
</dbReference>
<dbReference type="InParanoid" id="A0LQG1"/>
<reference evidence="1 2" key="1">
    <citation type="submission" date="2006-10" db="EMBL/GenBank/DDBJ databases">
        <title>Complete sequence of Syntrophobacter fumaroxidans MPOB.</title>
        <authorList>
            <consortium name="US DOE Joint Genome Institute"/>
            <person name="Copeland A."/>
            <person name="Lucas S."/>
            <person name="Lapidus A."/>
            <person name="Barry K."/>
            <person name="Detter J.C."/>
            <person name="Glavina del Rio T."/>
            <person name="Hammon N."/>
            <person name="Israni S."/>
            <person name="Pitluck S."/>
            <person name="Goltsman E.G."/>
            <person name="Martinez M."/>
            <person name="Schmutz J."/>
            <person name="Larimer F."/>
            <person name="Land M."/>
            <person name="Hauser L."/>
            <person name="Kyrpides N."/>
            <person name="Kim E."/>
            <person name="Boone D.R."/>
            <person name="Brockman F."/>
            <person name="Culley D."/>
            <person name="Ferry J."/>
            <person name="Gunsalus R."/>
            <person name="McInerney M.J."/>
            <person name="Morrison M."/>
            <person name="Plugge C."/>
            <person name="Rohlin L."/>
            <person name="Scholten J."/>
            <person name="Sieber J."/>
            <person name="Stams A.J.M."/>
            <person name="Worm P."/>
            <person name="Henstra A.M."/>
            <person name="Richardson P."/>
        </authorList>
    </citation>
    <scope>NUCLEOTIDE SEQUENCE [LARGE SCALE GENOMIC DNA]</scope>
    <source>
        <strain evidence="2">DSM 10017 / MPOB</strain>
    </source>
</reference>
<dbReference type="HOGENOM" id="CLU_057293_0_0_7"/>
<dbReference type="STRING" id="335543.Sfum_3996"/>
<dbReference type="Pfam" id="PF13481">
    <property type="entry name" value="AAA_25"/>
    <property type="match status" value="1"/>
</dbReference>
<gene>
    <name evidence="1" type="ordered locus">Sfum_3996</name>
</gene>
<name>A0LQG1_SYNFM</name>
<keyword evidence="2" id="KW-1185">Reference proteome</keyword>
<dbReference type="OrthoDB" id="186937at2"/>
<accession>A0LQG1</accession>
<dbReference type="KEGG" id="sfu:Sfum_3996"/>